<dbReference type="GO" id="GO:0003690">
    <property type="term" value="F:double-stranded DNA binding"/>
    <property type="evidence" value="ECO:0007669"/>
    <property type="project" value="UniProtKB-ARBA"/>
</dbReference>
<keyword evidence="7 15" id="KW-0378">Hydrolase</keyword>
<comment type="caution">
    <text evidence="19">The sequence shown here is derived from an EMBL/GenBank/DDBJ whole genome shotgun (WGS) entry which is preliminary data.</text>
</comment>
<comment type="catalytic activity">
    <reaction evidence="14 15">
        <text>2'-deoxyribonucleotide-(2'-deoxyribose 5'-phosphate)-2'-deoxyribonucleotide-DNA = a 3'-end 2'-deoxyribonucleotide-(2,3-dehydro-2,3-deoxyribose 5'-phosphate)-DNA + a 5'-end 5'-phospho-2'-deoxyribonucleoside-DNA + H(+)</text>
        <dbReference type="Rhea" id="RHEA:66592"/>
        <dbReference type="Rhea" id="RHEA-COMP:13180"/>
        <dbReference type="Rhea" id="RHEA-COMP:16897"/>
        <dbReference type="Rhea" id="RHEA-COMP:17067"/>
        <dbReference type="ChEBI" id="CHEBI:15378"/>
        <dbReference type="ChEBI" id="CHEBI:136412"/>
        <dbReference type="ChEBI" id="CHEBI:157695"/>
        <dbReference type="ChEBI" id="CHEBI:167181"/>
        <dbReference type="EC" id="4.2.99.18"/>
    </reaction>
</comment>
<evidence type="ECO:0000256" key="12">
    <source>
        <dbReference type="ARBA" id="ARBA00023268"/>
    </source>
</evidence>
<feature type="active site" description="Proton donor; for beta-elimination activity" evidence="15">
    <location>
        <position position="59"/>
    </location>
</feature>
<evidence type="ECO:0000313" key="21">
    <source>
        <dbReference type="Proteomes" id="UP000474718"/>
    </source>
</evidence>
<dbReference type="CDD" id="cd08966">
    <property type="entry name" value="EcFpg-like_N"/>
    <property type="match status" value="1"/>
</dbReference>
<dbReference type="InterPro" id="IPR020629">
    <property type="entry name" value="FPG_Glyclase"/>
</dbReference>
<feature type="binding site" evidence="15">
    <location>
        <position position="112"/>
    </location>
    <ligand>
        <name>DNA</name>
        <dbReference type="ChEBI" id="CHEBI:16991"/>
    </ligand>
</feature>
<comment type="function">
    <text evidence="15">Involved in base excision repair of DNA damaged by oxidation or by mutagenic agents. Acts as DNA glycosylase that recognizes and removes damaged bases. Has a preference for oxidized purines, such as 7,8-dihydro-8-oxoguanine (8-oxoG). Has AP (apurinic/apyrimidinic) lyase activity and introduces nicks in the DNA strand. Cleaves the DNA backbone by beta-delta elimination to generate a single-strand break at the site of the removed base with both 3'- and 5'-phosphates.</text>
</comment>
<feature type="binding site" evidence="15">
    <location>
        <position position="155"/>
    </location>
    <ligand>
        <name>DNA</name>
        <dbReference type="ChEBI" id="CHEBI:16991"/>
    </ligand>
</feature>
<proteinExistence type="inferred from homology"/>
<evidence type="ECO:0000259" key="16">
    <source>
        <dbReference type="PROSITE" id="PS51066"/>
    </source>
</evidence>
<evidence type="ECO:0000313" key="20">
    <source>
        <dbReference type="Proteomes" id="UP000184089"/>
    </source>
</evidence>
<dbReference type="InterPro" id="IPR012319">
    <property type="entry name" value="FPG_cat"/>
</dbReference>
<evidence type="ECO:0000259" key="17">
    <source>
        <dbReference type="PROSITE" id="PS51068"/>
    </source>
</evidence>
<accession>A0AAQ1MCG5</accession>
<dbReference type="SUPFAM" id="SSF46946">
    <property type="entry name" value="S13-like H2TH domain"/>
    <property type="match status" value="1"/>
</dbReference>
<dbReference type="SMART" id="SM01232">
    <property type="entry name" value="H2TH"/>
    <property type="match status" value="1"/>
</dbReference>
<dbReference type="Gene3D" id="3.20.190.10">
    <property type="entry name" value="MutM-like, N-terminal"/>
    <property type="match status" value="1"/>
</dbReference>
<dbReference type="GO" id="GO:0003684">
    <property type="term" value="F:damaged DNA binding"/>
    <property type="evidence" value="ECO:0007669"/>
    <property type="project" value="InterPro"/>
</dbReference>
<evidence type="ECO:0000256" key="2">
    <source>
        <dbReference type="ARBA" id="ARBA00009409"/>
    </source>
</evidence>
<keyword evidence="12 15" id="KW-0511">Multifunctional enzyme</keyword>
<dbReference type="PANTHER" id="PTHR22993:SF9">
    <property type="entry name" value="FORMAMIDOPYRIMIDINE-DNA GLYCOSYLASE"/>
    <property type="match status" value="1"/>
</dbReference>
<evidence type="ECO:0000256" key="10">
    <source>
        <dbReference type="ARBA" id="ARBA00023204"/>
    </source>
</evidence>
<evidence type="ECO:0000256" key="5">
    <source>
        <dbReference type="ARBA" id="ARBA00022763"/>
    </source>
</evidence>
<dbReference type="AlphaFoldDB" id="A0AAQ1MCG5"/>
<keyword evidence="5 15" id="KW-0227">DNA damage</keyword>
<dbReference type="PROSITE" id="PS51068">
    <property type="entry name" value="FPG_CAT"/>
    <property type="match status" value="1"/>
</dbReference>
<dbReference type="PROSITE" id="PS01242">
    <property type="entry name" value="ZF_FPG_1"/>
    <property type="match status" value="1"/>
</dbReference>
<keyword evidence="4 15" id="KW-0479">Metal-binding</keyword>
<evidence type="ECO:0000256" key="7">
    <source>
        <dbReference type="ARBA" id="ARBA00022801"/>
    </source>
</evidence>
<gene>
    <name evidence="15 18" type="primary">mutM</name>
    <name evidence="15" type="synonym">fpg</name>
    <name evidence="18" type="ORF">GT747_01210</name>
    <name evidence="19" type="ORF">SAMN05444424_1010</name>
</gene>
<dbReference type="EMBL" id="WWVX01000001">
    <property type="protein sequence ID" value="MZL68393.1"/>
    <property type="molecule type" value="Genomic_DNA"/>
</dbReference>
<dbReference type="InterPro" id="IPR010663">
    <property type="entry name" value="Znf_FPG/IleRS"/>
</dbReference>
<dbReference type="Gene3D" id="1.10.8.50">
    <property type="match status" value="1"/>
</dbReference>
<comment type="catalytic activity">
    <reaction evidence="1 15">
        <text>Hydrolysis of DNA containing ring-opened 7-methylguanine residues, releasing 2,6-diamino-4-hydroxy-5-(N-methyl)formamidopyrimidine.</text>
        <dbReference type="EC" id="3.2.2.23"/>
    </reaction>
</comment>
<dbReference type="PANTHER" id="PTHR22993">
    <property type="entry name" value="FORMAMIDOPYRIMIDINE-DNA GLYCOSYLASE"/>
    <property type="match status" value="1"/>
</dbReference>
<keyword evidence="11 15" id="KW-0456">Lyase</keyword>
<dbReference type="NCBIfam" id="TIGR00577">
    <property type="entry name" value="fpg"/>
    <property type="match status" value="1"/>
</dbReference>
<dbReference type="Proteomes" id="UP000184089">
    <property type="component" value="Unassembled WGS sequence"/>
</dbReference>
<reference evidence="20" key="1">
    <citation type="submission" date="2016-11" db="EMBL/GenBank/DDBJ databases">
        <authorList>
            <person name="Jaros S."/>
            <person name="Januszkiewicz K."/>
            <person name="Wedrychowicz H."/>
        </authorList>
    </citation>
    <scope>NUCLEOTIDE SEQUENCE [LARGE SCALE GENOMIC DNA]</scope>
    <source>
        <strain evidence="20">DSM 4029</strain>
    </source>
</reference>
<feature type="domain" description="FPG-type" evidence="16">
    <location>
        <begin position="240"/>
        <end position="274"/>
    </location>
</feature>
<dbReference type="SUPFAM" id="SSF57716">
    <property type="entry name" value="Glucocorticoid receptor-like (DNA-binding domain)"/>
    <property type="match status" value="1"/>
</dbReference>
<evidence type="ECO:0000256" key="11">
    <source>
        <dbReference type="ARBA" id="ARBA00023239"/>
    </source>
</evidence>
<evidence type="ECO:0000256" key="9">
    <source>
        <dbReference type="ARBA" id="ARBA00023125"/>
    </source>
</evidence>
<dbReference type="SUPFAM" id="SSF81624">
    <property type="entry name" value="N-terminal domain of MutM-like DNA repair proteins"/>
    <property type="match status" value="1"/>
</dbReference>
<sequence length="280" mass="31142">MPELPEVEAVKRVVEPQIRGRRIQRVTAHNPKVIARPGAEEFCRLVQGQTFSTVDRRGKFLTLHLESGDRFVLHLRMTGNLLPTPGGHPQEKHTHLVFTLDDGSELRYIDLRRFGRFWLLRAGEEDCFTGIDRLGPEPFDPAFDAAYLAGQLARRKRAVKECLLDQSIVAGIGNIYADESLFAARICPTRPANTLTQEEVARLARQIPAILRAAIQGKETSPEEYLASGGRNYRGSSFFQVYGHGGEPCPACGAPLCRTVIGGRSSVYCPCCQLPLTKER</sequence>
<evidence type="ECO:0000313" key="19">
    <source>
        <dbReference type="EMBL" id="SHF87676.1"/>
    </source>
</evidence>
<feature type="active site" description="Proton donor" evidence="15">
    <location>
        <position position="3"/>
    </location>
</feature>
<dbReference type="InterPro" id="IPR035937">
    <property type="entry name" value="FPG_N"/>
</dbReference>
<feature type="binding site" evidence="15">
    <location>
        <position position="93"/>
    </location>
    <ligand>
        <name>DNA</name>
        <dbReference type="ChEBI" id="CHEBI:16991"/>
    </ligand>
</feature>
<keyword evidence="21" id="KW-1185">Reference proteome</keyword>
<dbReference type="SMART" id="SM00898">
    <property type="entry name" value="Fapy_DNA_glyco"/>
    <property type="match status" value="1"/>
</dbReference>
<evidence type="ECO:0000256" key="8">
    <source>
        <dbReference type="ARBA" id="ARBA00022833"/>
    </source>
</evidence>
<dbReference type="RefSeq" id="WP_021660492.1">
    <property type="nucleotide sequence ID" value="NZ_FQVY01000001.1"/>
</dbReference>
<name>A0AAQ1MCG5_9FIRM</name>
<protein>
    <recommendedName>
        <fullName evidence="15">Formamidopyrimidine-DNA glycosylase</fullName>
        <shortName evidence="15">Fapy-DNA glycosylase</shortName>
        <ecNumber evidence="15">3.2.2.23</ecNumber>
    </recommendedName>
    <alternativeName>
        <fullName evidence="15">DNA-(apurinic or apyrimidinic site) lyase MutM</fullName>
        <shortName evidence="15">AP lyase MutM</shortName>
        <ecNumber evidence="15">4.2.99.18</ecNumber>
    </alternativeName>
</protein>
<dbReference type="EC" id="4.2.99.18" evidence="15"/>
<feature type="domain" description="Formamidopyrimidine-DNA glycosylase catalytic" evidence="17">
    <location>
        <begin position="2"/>
        <end position="115"/>
    </location>
</feature>
<dbReference type="InterPro" id="IPR000214">
    <property type="entry name" value="Znf_DNA_glyclase/AP_lyase"/>
</dbReference>
<dbReference type="Pfam" id="PF01149">
    <property type="entry name" value="Fapy_DNA_glyco"/>
    <property type="match status" value="1"/>
</dbReference>
<dbReference type="HAMAP" id="MF_00103">
    <property type="entry name" value="Fapy_DNA_glycosyl"/>
    <property type="match status" value="1"/>
</dbReference>
<comment type="similarity">
    <text evidence="2 15">Belongs to the FPG family.</text>
</comment>
<dbReference type="Proteomes" id="UP000474718">
    <property type="component" value="Unassembled WGS sequence"/>
</dbReference>
<evidence type="ECO:0000256" key="14">
    <source>
        <dbReference type="ARBA" id="ARBA00044632"/>
    </source>
</evidence>
<keyword evidence="9 15" id="KW-0238">DNA-binding</keyword>
<keyword evidence="8 15" id="KW-0862">Zinc</keyword>
<dbReference type="NCBIfam" id="NF002211">
    <property type="entry name" value="PRK01103.1"/>
    <property type="match status" value="1"/>
</dbReference>
<reference evidence="18 21" key="3">
    <citation type="journal article" date="2019" name="Nat. Med.">
        <title>A library of human gut bacterial isolates paired with longitudinal multiomics data enables mechanistic microbiome research.</title>
        <authorList>
            <person name="Poyet M."/>
            <person name="Groussin M."/>
            <person name="Gibbons S.M."/>
            <person name="Avila-Pacheco J."/>
            <person name="Jiang X."/>
            <person name="Kearney S.M."/>
            <person name="Perrotta A.R."/>
            <person name="Berdy B."/>
            <person name="Zhao S."/>
            <person name="Lieberman T.D."/>
            <person name="Swanson P.K."/>
            <person name="Smith M."/>
            <person name="Roesemann S."/>
            <person name="Alexander J.E."/>
            <person name="Rich S.A."/>
            <person name="Livny J."/>
            <person name="Vlamakis H."/>
            <person name="Clish C."/>
            <person name="Bullock K."/>
            <person name="Deik A."/>
            <person name="Scott J."/>
            <person name="Pierce K.A."/>
            <person name="Xavier R.J."/>
            <person name="Alm E.J."/>
        </authorList>
    </citation>
    <scope>NUCLEOTIDE SEQUENCE [LARGE SCALE GENOMIC DNA]</scope>
    <source>
        <strain evidence="18 21">BIOML-A2</strain>
    </source>
</reference>
<comment type="subunit">
    <text evidence="3 15">Monomer.</text>
</comment>
<evidence type="ECO:0000256" key="13">
    <source>
        <dbReference type="ARBA" id="ARBA00023295"/>
    </source>
</evidence>
<feature type="active site" description="Schiff-base intermediate with DNA" evidence="15">
    <location>
        <position position="2"/>
    </location>
</feature>
<dbReference type="Pfam" id="PF06831">
    <property type="entry name" value="H2TH"/>
    <property type="match status" value="1"/>
</dbReference>
<reference evidence="19" key="2">
    <citation type="submission" date="2016-11" db="EMBL/GenBank/DDBJ databases">
        <authorList>
            <person name="Varghese N."/>
            <person name="Submissions S."/>
        </authorList>
    </citation>
    <scope>NUCLEOTIDE SEQUENCE</scope>
    <source>
        <strain evidence="19">DSM 4029</strain>
    </source>
</reference>
<feature type="active site" description="Proton donor; for delta-elimination activity" evidence="15">
    <location>
        <position position="264"/>
    </location>
</feature>
<dbReference type="GO" id="GO:0034039">
    <property type="term" value="F:8-oxo-7,8-dihydroguanine DNA N-glycosylase activity"/>
    <property type="evidence" value="ECO:0007669"/>
    <property type="project" value="TreeGrafter"/>
</dbReference>
<evidence type="ECO:0000313" key="18">
    <source>
        <dbReference type="EMBL" id="MZL68393.1"/>
    </source>
</evidence>
<organism evidence="19 20">
    <name type="scientific">Bittarella massiliensis</name>
    <name type="common">ex Durand et al. 2017</name>
    <dbReference type="NCBI Taxonomy" id="1720313"/>
    <lineage>
        <taxon>Bacteria</taxon>
        <taxon>Bacillati</taxon>
        <taxon>Bacillota</taxon>
        <taxon>Clostridia</taxon>
        <taxon>Eubacteriales</taxon>
        <taxon>Oscillospiraceae</taxon>
        <taxon>Bittarella (ex Durand et al. 2017)</taxon>
    </lineage>
</organism>
<dbReference type="InterPro" id="IPR015887">
    <property type="entry name" value="DNA_glyclase_Znf_dom_DNA_BS"/>
</dbReference>
<evidence type="ECO:0000256" key="1">
    <source>
        <dbReference type="ARBA" id="ARBA00001668"/>
    </source>
</evidence>
<dbReference type="GO" id="GO:0006284">
    <property type="term" value="P:base-excision repair"/>
    <property type="evidence" value="ECO:0007669"/>
    <property type="project" value="InterPro"/>
</dbReference>
<dbReference type="Pfam" id="PF06827">
    <property type="entry name" value="zf-FPG_IleRS"/>
    <property type="match status" value="1"/>
</dbReference>
<evidence type="ECO:0000256" key="15">
    <source>
        <dbReference type="HAMAP-Rule" id="MF_00103"/>
    </source>
</evidence>
<dbReference type="GO" id="GO:0140078">
    <property type="term" value="F:class I DNA-(apurinic or apyrimidinic site) endonuclease activity"/>
    <property type="evidence" value="ECO:0007669"/>
    <property type="project" value="UniProtKB-EC"/>
</dbReference>
<dbReference type="GO" id="GO:0008270">
    <property type="term" value="F:zinc ion binding"/>
    <property type="evidence" value="ECO:0007669"/>
    <property type="project" value="UniProtKB-UniRule"/>
</dbReference>
<dbReference type="PROSITE" id="PS51066">
    <property type="entry name" value="ZF_FPG_2"/>
    <property type="match status" value="1"/>
</dbReference>
<dbReference type="InterPro" id="IPR015886">
    <property type="entry name" value="H2TH_FPG"/>
</dbReference>
<keyword evidence="6 15" id="KW-0863">Zinc-finger</keyword>
<keyword evidence="10 15" id="KW-0234">DNA repair</keyword>
<dbReference type="InterPro" id="IPR010979">
    <property type="entry name" value="Ribosomal_uS13-like_H2TH"/>
</dbReference>
<keyword evidence="13 15" id="KW-0326">Glycosidase</keyword>
<evidence type="ECO:0000256" key="3">
    <source>
        <dbReference type="ARBA" id="ARBA00011245"/>
    </source>
</evidence>
<dbReference type="EMBL" id="FQVY01000001">
    <property type="protein sequence ID" value="SHF87676.1"/>
    <property type="molecule type" value="Genomic_DNA"/>
</dbReference>
<evidence type="ECO:0000256" key="4">
    <source>
        <dbReference type="ARBA" id="ARBA00022723"/>
    </source>
</evidence>
<dbReference type="FunFam" id="1.10.8.50:FF:000003">
    <property type="entry name" value="Formamidopyrimidine-DNA glycosylase"/>
    <property type="match status" value="1"/>
</dbReference>
<evidence type="ECO:0000256" key="6">
    <source>
        <dbReference type="ARBA" id="ARBA00022771"/>
    </source>
</evidence>
<comment type="cofactor">
    <cofactor evidence="15">
        <name>Zn(2+)</name>
        <dbReference type="ChEBI" id="CHEBI:29105"/>
    </cofactor>
    <text evidence="15">Binds 1 zinc ion per subunit.</text>
</comment>
<dbReference type="EC" id="3.2.2.23" evidence="15"/>